<accession>A0A8W8HKJ9</accession>
<proteinExistence type="inferred from homology"/>
<keyword evidence="3" id="KW-0012">Acyltransferase</keyword>
<dbReference type="InterPro" id="IPR000182">
    <property type="entry name" value="GNAT_dom"/>
</dbReference>
<dbReference type="PANTHER" id="PTHR13256">
    <property type="entry name" value="N-ACETYLTRANSFERASE 9"/>
    <property type="match status" value="1"/>
</dbReference>
<dbReference type="GO" id="GO:0008080">
    <property type="term" value="F:N-acetyltransferase activity"/>
    <property type="evidence" value="ECO:0007669"/>
    <property type="project" value="InterPro"/>
</dbReference>
<keyword evidence="2" id="KW-0808">Transferase</keyword>
<evidence type="ECO:0000259" key="4">
    <source>
        <dbReference type="PROSITE" id="PS51186"/>
    </source>
</evidence>
<protein>
    <recommendedName>
        <fullName evidence="4">N-acetyltransferase domain-containing protein</fullName>
    </recommendedName>
</protein>
<dbReference type="EnsemblMetazoa" id="G1001.1">
    <property type="protein sequence ID" value="G1001.1:cds"/>
    <property type="gene ID" value="G1001"/>
</dbReference>
<reference evidence="5" key="1">
    <citation type="submission" date="2022-08" db="UniProtKB">
        <authorList>
            <consortium name="EnsemblMetazoa"/>
        </authorList>
    </citation>
    <scope>IDENTIFICATION</scope>
    <source>
        <strain evidence="5">05x7-T-G4-1.051#20</strain>
    </source>
</reference>
<dbReference type="PANTHER" id="PTHR13256:SF16">
    <property type="entry name" value="ALPHA_BETA-TUBULIN-N-ACETYLTRANSFERASE 9"/>
    <property type="match status" value="1"/>
</dbReference>
<sequence length="177" mass="20562">MKINSNTIIIGDKVVLVPYEEKHVPRYHDWMKSEDLQRLTASEPLSLEEEYEMQKNWRNDDDNAMVGDVNLFFGEESEGAGEINMMIADDSARRKGFGTEALFLMIRYGCEHLKLQQVRAKIGFDNEASIKMFTKHGFKEESKSDIFKEVTLVLHLESDVLTKITELTEGYREEKYK</sequence>
<dbReference type="Proteomes" id="UP000005408">
    <property type="component" value="Unassembled WGS sequence"/>
</dbReference>
<evidence type="ECO:0000256" key="1">
    <source>
        <dbReference type="ARBA" id="ARBA00009342"/>
    </source>
</evidence>
<name>A0A8W8HKJ9_MAGGI</name>
<comment type="similarity">
    <text evidence="1">Belongs to the acetyltransferase family. GNAT subfamily.</text>
</comment>
<dbReference type="InterPro" id="IPR016181">
    <property type="entry name" value="Acyl_CoA_acyltransferase"/>
</dbReference>
<dbReference type="PROSITE" id="PS51186">
    <property type="entry name" value="GNAT"/>
    <property type="match status" value="1"/>
</dbReference>
<evidence type="ECO:0000313" key="6">
    <source>
        <dbReference type="Proteomes" id="UP000005408"/>
    </source>
</evidence>
<feature type="domain" description="N-acetyltransferase" evidence="4">
    <location>
        <begin position="14"/>
        <end position="157"/>
    </location>
</feature>
<evidence type="ECO:0000256" key="2">
    <source>
        <dbReference type="ARBA" id="ARBA00022679"/>
    </source>
</evidence>
<dbReference type="Gene3D" id="3.40.630.30">
    <property type="match status" value="1"/>
</dbReference>
<dbReference type="AlphaFoldDB" id="A0A8W8HKJ9"/>
<dbReference type="Pfam" id="PF13302">
    <property type="entry name" value="Acetyltransf_3"/>
    <property type="match status" value="1"/>
</dbReference>
<evidence type="ECO:0000313" key="5">
    <source>
        <dbReference type="EnsemblMetazoa" id="G1001.1:cds"/>
    </source>
</evidence>
<dbReference type="InterPro" id="IPR039135">
    <property type="entry name" value="NAT9-like"/>
</dbReference>
<evidence type="ECO:0000256" key="3">
    <source>
        <dbReference type="ARBA" id="ARBA00023315"/>
    </source>
</evidence>
<organism evidence="5 6">
    <name type="scientific">Magallana gigas</name>
    <name type="common">Pacific oyster</name>
    <name type="synonym">Crassostrea gigas</name>
    <dbReference type="NCBI Taxonomy" id="29159"/>
    <lineage>
        <taxon>Eukaryota</taxon>
        <taxon>Metazoa</taxon>
        <taxon>Spiralia</taxon>
        <taxon>Lophotrochozoa</taxon>
        <taxon>Mollusca</taxon>
        <taxon>Bivalvia</taxon>
        <taxon>Autobranchia</taxon>
        <taxon>Pteriomorphia</taxon>
        <taxon>Ostreida</taxon>
        <taxon>Ostreoidea</taxon>
        <taxon>Ostreidae</taxon>
        <taxon>Magallana</taxon>
    </lineage>
</organism>
<keyword evidence="6" id="KW-1185">Reference proteome</keyword>
<dbReference type="SUPFAM" id="SSF55729">
    <property type="entry name" value="Acyl-CoA N-acyltransferases (Nat)"/>
    <property type="match status" value="1"/>
</dbReference>